<comment type="caution">
    <text evidence="3">The sequence shown here is derived from an EMBL/GenBank/DDBJ whole genome shotgun (WGS) entry which is preliminary data.</text>
</comment>
<accession>A0AAD9CSV6</accession>
<keyword evidence="2" id="KW-0472">Membrane</keyword>
<proteinExistence type="predicted"/>
<organism evidence="3 4">
    <name type="scientific">Papiliotrema laurentii</name>
    <name type="common">Cryptococcus laurentii</name>
    <dbReference type="NCBI Taxonomy" id="5418"/>
    <lineage>
        <taxon>Eukaryota</taxon>
        <taxon>Fungi</taxon>
        <taxon>Dikarya</taxon>
        <taxon>Basidiomycota</taxon>
        <taxon>Agaricomycotina</taxon>
        <taxon>Tremellomycetes</taxon>
        <taxon>Tremellales</taxon>
        <taxon>Rhynchogastremaceae</taxon>
        <taxon>Papiliotrema</taxon>
    </lineage>
</organism>
<dbReference type="GO" id="GO:0051082">
    <property type="term" value="F:unfolded protein binding"/>
    <property type="evidence" value="ECO:0007669"/>
    <property type="project" value="TreeGrafter"/>
</dbReference>
<feature type="region of interest" description="Disordered" evidence="1">
    <location>
        <begin position="166"/>
        <end position="195"/>
    </location>
</feature>
<dbReference type="InterPro" id="IPR013248">
    <property type="entry name" value="Psh3/Shr3"/>
</dbReference>
<gene>
    <name evidence="3" type="ORF">DB88DRAFT_110239</name>
</gene>
<evidence type="ECO:0000313" key="4">
    <source>
        <dbReference type="Proteomes" id="UP001182556"/>
    </source>
</evidence>
<evidence type="ECO:0000256" key="1">
    <source>
        <dbReference type="SAM" id="MobiDB-lite"/>
    </source>
</evidence>
<reference evidence="3" key="1">
    <citation type="submission" date="2023-02" db="EMBL/GenBank/DDBJ databases">
        <title>Identification and recombinant expression of a fungal hydrolase from Papiliotrema laurentii that hydrolyzes apple cutin and clears colloidal polyester polyurethane.</title>
        <authorList>
            <consortium name="DOE Joint Genome Institute"/>
            <person name="Roman V.A."/>
            <person name="Bojanowski C."/>
            <person name="Crable B.R."/>
            <person name="Wagner D.N."/>
            <person name="Hung C.S."/>
            <person name="Nadeau L.J."/>
            <person name="Schratz L."/>
            <person name="Haridas S."/>
            <person name="Pangilinan J."/>
            <person name="Lipzen A."/>
            <person name="Na H."/>
            <person name="Yan M."/>
            <person name="Ng V."/>
            <person name="Grigoriev I.V."/>
            <person name="Spatafora J.W."/>
            <person name="Barlow D."/>
            <person name="Biffinger J."/>
            <person name="Kelley-Loughnane N."/>
            <person name="Varaljay V.A."/>
            <person name="Crookes-Goodson W.J."/>
        </authorList>
    </citation>
    <scope>NUCLEOTIDE SEQUENCE</scope>
    <source>
        <strain evidence="3">5307AH</strain>
    </source>
</reference>
<dbReference type="Pfam" id="PF08229">
    <property type="entry name" value="SHR3_chaperone"/>
    <property type="match status" value="1"/>
</dbReference>
<dbReference type="AlphaFoldDB" id="A0AAD9CSV6"/>
<feature type="transmembrane region" description="Helical" evidence="2">
    <location>
        <begin position="56"/>
        <end position="75"/>
    </location>
</feature>
<dbReference type="GO" id="GO:0005789">
    <property type="term" value="C:endoplasmic reticulum membrane"/>
    <property type="evidence" value="ECO:0007669"/>
    <property type="project" value="TreeGrafter"/>
</dbReference>
<keyword evidence="2" id="KW-1133">Transmembrane helix</keyword>
<dbReference type="EMBL" id="JAODAN010000012">
    <property type="protein sequence ID" value="KAK1920855.1"/>
    <property type="molecule type" value="Genomic_DNA"/>
</dbReference>
<keyword evidence="2" id="KW-0812">Transmembrane</keyword>
<dbReference type="SMART" id="SM00786">
    <property type="entry name" value="SHR3_chaperone"/>
    <property type="match status" value="1"/>
</dbReference>
<evidence type="ECO:0000256" key="2">
    <source>
        <dbReference type="SAM" id="Phobius"/>
    </source>
</evidence>
<dbReference type="Proteomes" id="UP001182556">
    <property type="component" value="Unassembled WGS sequence"/>
</dbReference>
<dbReference type="PANTHER" id="PTHR28228">
    <property type="entry name" value="SECRETORY COMPONENT PROTEIN SHR3"/>
    <property type="match status" value="1"/>
</dbReference>
<sequence>MVWRTTAITITTCFLLGTTFTHWIADHNVLWRSPITPEALNDAISYYSLLSTATPGLGYIYVAVGLLGVASAAGRTFKGVRSDRGEVLFDGGSLVLLAGIAYNQISSVYPTINLFSSPEPTHGRHDPHSPILSTAVRDLANDNVITAVMLTGVMLLQAGRYYAKRPSSSRPEAEATVPNPQSPPTEPIRRSGTPFRELTEEEAFELEALNEL</sequence>
<dbReference type="PANTHER" id="PTHR28228:SF1">
    <property type="entry name" value="SECRETORY COMPONENT PROTEIN SHR3"/>
    <property type="match status" value="1"/>
</dbReference>
<name>A0AAD9CSV6_PAPLA</name>
<dbReference type="GO" id="GO:0006888">
    <property type="term" value="P:endoplasmic reticulum to Golgi vesicle-mediated transport"/>
    <property type="evidence" value="ECO:0007669"/>
    <property type="project" value="TreeGrafter"/>
</dbReference>
<evidence type="ECO:0000313" key="3">
    <source>
        <dbReference type="EMBL" id="KAK1920855.1"/>
    </source>
</evidence>
<protein>
    <submittedName>
        <fullName evidence="3">ER membrane protein SH3-domain-containing protein</fullName>
    </submittedName>
</protein>
<keyword evidence="4" id="KW-1185">Reference proteome</keyword>